<keyword evidence="2" id="KW-1185">Reference proteome</keyword>
<dbReference type="SUPFAM" id="SSF47473">
    <property type="entry name" value="EF-hand"/>
    <property type="match status" value="1"/>
</dbReference>
<proteinExistence type="predicted"/>
<evidence type="ECO:0000313" key="1">
    <source>
        <dbReference type="EMBL" id="EAY85851.1"/>
    </source>
</evidence>
<dbReference type="HOGENOM" id="CLU_1144150_0_0_1"/>
<dbReference type="STRING" id="39946.A2X4U1"/>
<dbReference type="EMBL" id="CM000127">
    <property type="protein sequence ID" value="EAY85851.1"/>
    <property type="molecule type" value="Genomic_DNA"/>
</dbReference>
<sequence length="243" mass="26074">MAGLVMSCCDPIPNVTNDGAGNPEALAAQTIYTVNEIEALYELFKRIDGAVIEDGKINMEEFNLRVFGPEKGGTCLLISCGKSAVAKAEAHLVRTTVKLYVVEEIPVIPLKIRVMCYFQGNLPLNRMHHPRHQTGERLLLDFQRLRPEAAARPPAPPREARLQLAGAAAEHIVVQCRRSSSLSNAAAEGEGSIEHLLRLHAAAAEAAVSARLLELATDDDAAGLGKLLAACPSPANEPAPWSC</sequence>
<organism evidence="1 2">
    <name type="scientific">Oryza sativa subsp. indica</name>
    <name type="common">Rice</name>
    <dbReference type="NCBI Taxonomy" id="39946"/>
    <lineage>
        <taxon>Eukaryota</taxon>
        <taxon>Viridiplantae</taxon>
        <taxon>Streptophyta</taxon>
        <taxon>Embryophyta</taxon>
        <taxon>Tracheophyta</taxon>
        <taxon>Spermatophyta</taxon>
        <taxon>Magnoliopsida</taxon>
        <taxon>Liliopsida</taxon>
        <taxon>Poales</taxon>
        <taxon>Poaceae</taxon>
        <taxon>BOP clade</taxon>
        <taxon>Oryzoideae</taxon>
        <taxon>Oryzeae</taxon>
        <taxon>Oryzinae</taxon>
        <taxon>Oryza</taxon>
        <taxon>Oryza sativa</taxon>
    </lineage>
</organism>
<dbReference type="Proteomes" id="UP000007015">
    <property type="component" value="Chromosome 2"/>
</dbReference>
<evidence type="ECO:0000313" key="2">
    <source>
        <dbReference type="Proteomes" id="UP000007015"/>
    </source>
</evidence>
<dbReference type="AlphaFoldDB" id="A2X4U1"/>
<name>A2X4U1_ORYSI</name>
<dbReference type="Gene3D" id="1.10.238.10">
    <property type="entry name" value="EF-hand"/>
    <property type="match status" value="1"/>
</dbReference>
<reference evidence="1 2" key="1">
    <citation type="journal article" date="2005" name="PLoS Biol.">
        <title>The genomes of Oryza sativa: a history of duplications.</title>
        <authorList>
            <person name="Yu J."/>
            <person name="Wang J."/>
            <person name="Lin W."/>
            <person name="Li S."/>
            <person name="Li H."/>
            <person name="Zhou J."/>
            <person name="Ni P."/>
            <person name="Dong W."/>
            <person name="Hu S."/>
            <person name="Zeng C."/>
            <person name="Zhang J."/>
            <person name="Zhang Y."/>
            <person name="Li R."/>
            <person name="Xu Z."/>
            <person name="Li S."/>
            <person name="Li X."/>
            <person name="Zheng H."/>
            <person name="Cong L."/>
            <person name="Lin L."/>
            <person name="Yin J."/>
            <person name="Geng J."/>
            <person name="Li G."/>
            <person name="Shi J."/>
            <person name="Liu J."/>
            <person name="Lv H."/>
            <person name="Li J."/>
            <person name="Wang J."/>
            <person name="Deng Y."/>
            <person name="Ran L."/>
            <person name="Shi X."/>
            <person name="Wang X."/>
            <person name="Wu Q."/>
            <person name="Li C."/>
            <person name="Ren X."/>
            <person name="Wang J."/>
            <person name="Wang X."/>
            <person name="Li D."/>
            <person name="Liu D."/>
            <person name="Zhang X."/>
            <person name="Ji Z."/>
            <person name="Zhao W."/>
            <person name="Sun Y."/>
            <person name="Zhang Z."/>
            <person name="Bao J."/>
            <person name="Han Y."/>
            <person name="Dong L."/>
            <person name="Ji J."/>
            <person name="Chen P."/>
            <person name="Wu S."/>
            <person name="Liu J."/>
            <person name="Xiao Y."/>
            <person name="Bu D."/>
            <person name="Tan J."/>
            <person name="Yang L."/>
            <person name="Ye C."/>
            <person name="Zhang J."/>
            <person name="Xu J."/>
            <person name="Zhou Y."/>
            <person name="Yu Y."/>
            <person name="Zhang B."/>
            <person name="Zhuang S."/>
            <person name="Wei H."/>
            <person name="Liu B."/>
            <person name="Lei M."/>
            <person name="Yu H."/>
            <person name="Li Y."/>
            <person name="Xu H."/>
            <person name="Wei S."/>
            <person name="He X."/>
            <person name="Fang L."/>
            <person name="Zhang Z."/>
            <person name="Zhang Y."/>
            <person name="Huang X."/>
            <person name="Su Z."/>
            <person name="Tong W."/>
            <person name="Li J."/>
            <person name="Tong Z."/>
            <person name="Li S."/>
            <person name="Ye J."/>
            <person name="Wang L."/>
            <person name="Fang L."/>
            <person name="Lei T."/>
            <person name="Chen C."/>
            <person name="Chen H."/>
            <person name="Xu Z."/>
            <person name="Li H."/>
            <person name="Huang H."/>
            <person name="Zhang F."/>
            <person name="Xu H."/>
            <person name="Li N."/>
            <person name="Zhao C."/>
            <person name="Li S."/>
            <person name="Dong L."/>
            <person name="Huang Y."/>
            <person name="Li L."/>
            <person name="Xi Y."/>
            <person name="Qi Q."/>
            <person name="Li W."/>
            <person name="Zhang B."/>
            <person name="Hu W."/>
            <person name="Zhang Y."/>
            <person name="Tian X."/>
            <person name="Jiao Y."/>
            <person name="Liang X."/>
            <person name="Jin J."/>
            <person name="Gao L."/>
            <person name="Zheng W."/>
            <person name="Hao B."/>
            <person name="Liu S."/>
            <person name="Wang W."/>
            <person name="Yuan L."/>
            <person name="Cao M."/>
            <person name="McDermott J."/>
            <person name="Samudrala R."/>
            <person name="Wang J."/>
            <person name="Wong G.K."/>
            <person name="Yang H."/>
        </authorList>
    </citation>
    <scope>NUCLEOTIDE SEQUENCE [LARGE SCALE GENOMIC DNA]</scope>
    <source>
        <strain evidence="2">cv. 93-11</strain>
    </source>
</reference>
<dbReference type="Gramene" id="BGIOSGA008209-TA">
    <property type="protein sequence ID" value="BGIOSGA008209-PA"/>
    <property type="gene ID" value="BGIOSGA008209"/>
</dbReference>
<protein>
    <submittedName>
        <fullName evidence="1">Uncharacterized protein</fullName>
    </submittedName>
</protein>
<dbReference type="InterPro" id="IPR011992">
    <property type="entry name" value="EF-hand-dom_pair"/>
</dbReference>
<gene>
    <name evidence="1" type="ORF">OsI_07213</name>
</gene>
<accession>A2X4U1</accession>